<dbReference type="OrthoDB" id="9770043at2"/>
<dbReference type="RefSeq" id="WP_120679886.1">
    <property type="nucleotide sequence ID" value="NZ_RBAL01000007.1"/>
</dbReference>
<dbReference type="InterPro" id="IPR011042">
    <property type="entry name" value="6-blade_b-propeller_TolB-like"/>
</dbReference>
<feature type="signal peptide" evidence="2">
    <location>
        <begin position="1"/>
        <end position="21"/>
    </location>
</feature>
<reference evidence="4 5" key="1">
    <citation type="journal article" date="2014" name="Int. J. Syst. Evol. Microbiol.">
        <title>Streptomyces hoynatensis sp. nov., isolated from deep marine sediment.</title>
        <authorList>
            <person name="Veyisoglu A."/>
            <person name="Sahin N."/>
        </authorList>
    </citation>
    <scope>NUCLEOTIDE SEQUENCE [LARGE SCALE GENOMIC DNA]</scope>
    <source>
        <strain evidence="4 5">KCTC 29097</strain>
    </source>
</reference>
<proteinExistence type="predicted"/>
<accession>A0A3A9Z0N9</accession>
<feature type="compositionally biased region" description="Low complexity" evidence="1">
    <location>
        <begin position="67"/>
        <end position="77"/>
    </location>
</feature>
<evidence type="ECO:0000256" key="2">
    <source>
        <dbReference type="SAM" id="SignalP"/>
    </source>
</evidence>
<name>A0A3A9Z0N9_9ACTN</name>
<dbReference type="InterPro" id="IPR012938">
    <property type="entry name" value="Glc/Sorbosone_DH"/>
</dbReference>
<feature type="domain" description="Glucose/Sorbosone dehydrogenase" evidence="3">
    <location>
        <begin position="108"/>
        <end position="302"/>
    </location>
</feature>
<dbReference type="Proteomes" id="UP000272474">
    <property type="component" value="Unassembled WGS sequence"/>
</dbReference>
<comment type="caution">
    <text evidence="4">The sequence shown here is derived from an EMBL/GenBank/DDBJ whole genome shotgun (WGS) entry which is preliminary data.</text>
</comment>
<dbReference type="EMBL" id="RBAL01000007">
    <property type="protein sequence ID" value="RKN41843.1"/>
    <property type="molecule type" value="Genomic_DNA"/>
</dbReference>
<evidence type="ECO:0000256" key="1">
    <source>
        <dbReference type="SAM" id="MobiDB-lite"/>
    </source>
</evidence>
<gene>
    <name evidence="4" type="ORF">D7294_15455</name>
</gene>
<dbReference type="InterPro" id="IPR011041">
    <property type="entry name" value="Quinoprot_gluc/sorb_DH_b-prop"/>
</dbReference>
<protein>
    <submittedName>
        <fullName evidence="4">PQQ-dependent sugar dehydrogenase</fullName>
    </submittedName>
</protein>
<evidence type="ECO:0000313" key="5">
    <source>
        <dbReference type="Proteomes" id="UP000272474"/>
    </source>
</evidence>
<dbReference type="PROSITE" id="PS51257">
    <property type="entry name" value="PROKAR_LIPOPROTEIN"/>
    <property type="match status" value="1"/>
</dbReference>
<dbReference type="Pfam" id="PF07995">
    <property type="entry name" value="GSDH"/>
    <property type="match status" value="1"/>
</dbReference>
<feature type="compositionally biased region" description="Gly residues" evidence="1">
    <location>
        <begin position="51"/>
        <end position="66"/>
    </location>
</feature>
<sequence length="401" mass="39074">MPGGLRGWRAVLALTAVTALAGGCAIGPAAHRAEREGAGQPTGAATSEPDGAGGAGGTGEAGGSGGASASPGESPGPATEPPPEPAPAQGSAQIAATLAEGLGPACCLAPMPGGDLLAGAADGSLVRVGQDGTVTPVGALEDDSRLLGLAFASGSALDWVYVLHATDSAARVDRYVYYGSHPAGEQLGESRSTVLGDIPTGPEHGGGALAFGPDGNLYVATGDTGAPALAADPDSLAGKILRITPEGDEAPGNPFPGSPVYSLGHAEPAGLAWDEQGMLWAADAGRAGGVELNSIAPGGTYGEGADAQQGTAPVHTWQDPQVVAGGLAFAQGCLWMPDPPGGRLWRIPLDGTRLVADPQPLLAAELSGPVAVAAGAGNAGDAGELTLLDGQDASLLRLAVS</sequence>
<dbReference type="AlphaFoldDB" id="A0A3A9Z0N9"/>
<dbReference type="PANTHER" id="PTHR19328">
    <property type="entry name" value="HEDGEHOG-INTERACTING PROTEIN"/>
    <property type="match status" value="1"/>
</dbReference>
<organism evidence="4 5">
    <name type="scientific">Streptomyces hoynatensis</name>
    <dbReference type="NCBI Taxonomy" id="1141874"/>
    <lineage>
        <taxon>Bacteria</taxon>
        <taxon>Bacillati</taxon>
        <taxon>Actinomycetota</taxon>
        <taxon>Actinomycetes</taxon>
        <taxon>Kitasatosporales</taxon>
        <taxon>Streptomycetaceae</taxon>
        <taxon>Streptomyces</taxon>
    </lineage>
</organism>
<dbReference type="Gene3D" id="2.120.10.30">
    <property type="entry name" value="TolB, C-terminal domain"/>
    <property type="match status" value="1"/>
</dbReference>
<dbReference type="SUPFAM" id="SSF50952">
    <property type="entry name" value="Soluble quinoprotein glucose dehydrogenase"/>
    <property type="match status" value="1"/>
</dbReference>
<evidence type="ECO:0000313" key="4">
    <source>
        <dbReference type="EMBL" id="RKN41843.1"/>
    </source>
</evidence>
<evidence type="ECO:0000259" key="3">
    <source>
        <dbReference type="Pfam" id="PF07995"/>
    </source>
</evidence>
<dbReference type="PANTHER" id="PTHR19328:SF13">
    <property type="entry name" value="HIPL1 PROTEIN"/>
    <property type="match status" value="1"/>
</dbReference>
<keyword evidence="2" id="KW-0732">Signal</keyword>
<keyword evidence="5" id="KW-1185">Reference proteome</keyword>
<feature type="region of interest" description="Disordered" evidence="1">
    <location>
        <begin position="32"/>
        <end position="91"/>
    </location>
</feature>
<feature type="chain" id="PRO_5038355323" evidence="2">
    <location>
        <begin position="22"/>
        <end position="401"/>
    </location>
</feature>